<accession>A0A841LK16</accession>
<keyword evidence="2" id="KW-1185">Reference proteome</keyword>
<gene>
    <name evidence="1" type="ORF">FHS79_003519</name>
</gene>
<evidence type="ECO:0000313" key="1">
    <source>
        <dbReference type="EMBL" id="MBB6229318.1"/>
    </source>
</evidence>
<dbReference type="Proteomes" id="UP000538147">
    <property type="component" value="Unassembled WGS sequence"/>
</dbReference>
<sequence>MAKIRMRVGKMQCRSCLGAVSSVAEACRHCGKEIPADQVEEQQTFEKRIKRATPYTSAVLVIALLGIGTCTYRQATREPTAAETQADNESGKAAAKFLAEVSAAAILRGRMKNPPSFHLVEAKANPAIMDSGNPGFIVAVIYRGTNSFGGTITRRAMVWVDETGNTPLKVIDVD</sequence>
<dbReference type="AlphaFoldDB" id="A0A841LK16"/>
<dbReference type="RefSeq" id="WP_184202922.1">
    <property type="nucleotide sequence ID" value="NZ_BMOX01000109.1"/>
</dbReference>
<organism evidence="1 2">
    <name type="scientific">Polymorphobacter multimanifer</name>
    <dbReference type="NCBI Taxonomy" id="1070431"/>
    <lineage>
        <taxon>Bacteria</taxon>
        <taxon>Pseudomonadati</taxon>
        <taxon>Pseudomonadota</taxon>
        <taxon>Alphaproteobacteria</taxon>
        <taxon>Sphingomonadales</taxon>
        <taxon>Sphingosinicellaceae</taxon>
        <taxon>Polymorphobacter</taxon>
    </lineage>
</organism>
<keyword evidence="1" id="KW-0449">Lipoprotein</keyword>
<reference evidence="1 2" key="1">
    <citation type="submission" date="2020-08" db="EMBL/GenBank/DDBJ databases">
        <title>Genomic Encyclopedia of Type Strains, Phase IV (KMG-IV): sequencing the most valuable type-strain genomes for metagenomic binning, comparative biology and taxonomic classification.</title>
        <authorList>
            <person name="Goeker M."/>
        </authorList>
    </citation>
    <scope>NUCLEOTIDE SEQUENCE [LARGE SCALE GENOMIC DNA]</scope>
    <source>
        <strain evidence="1 2">DSM 102189</strain>
    </source>
</reference>
<dbReference type="EMBL" id="JACIIV010000042">
    <property type="protein sequence ID" value="MBB6229318.1"/>
    <property type="molecule type" value="Genomic_DNA"/>
</dbReference>
<evidence type="ECO:0000313" key="2">
    <source>
        <dbReference type="Proteomes" id="UP000538147"/>
    </source>
</evidence>
<name>A0A841LK16_9SPHN</name>
<protein>
    <submittedName>
        <fullName evidence="1">Putative lipoprotein</fullName>
    </submittedName>
</protein>
<proteinExistence type="predicted"/>
<comment type="caution">
    <text evidence="1">The sequence shown here is derived from an EMBL/GenBank/DDBJ whole genome shotgun (WGS) entry which is preliminary data.</text>
</comment>